<keyword evidence="1" id="KW-1133">Transmembrane helix</keyword>
<protein>
    <recommendedName>
        <fullName evidence="4">Cora-domain-containing protein</fullName>
    </recommendedName>
</protein>
<dbReference type="EMBL" id="ML994713">
    <property type="protein sequence ID" value="KAF2176210.1"/>
    <property type="molecule type" value="Genomic_DNA"/>
</dbReference>
<reference evidence="2" key="1">
    <citation type="journal article" date="2020" name="Stud. Mycol.">
        <title>101 Dothideomycetes genomes: a test case for predicting lifestyles and emergence of pathogens.</title>
        <authorList>
            <person name="Haridas S."/>
            <person name="Albert R."/>
            <person name="Binder M."/>
            <person name="Bloem J."/>
            <person name="Labutti K."/>
            <person name="Salamov A."/>
            <person name="Andreopoulos B."/>
            <person name="Baker S."/>
            <person name="Barry K."/>
            <person name="Bills G."/>
            <person name="Bluhm B."/>
            <person name="Cannon C."/>
            <person name="Castanera R."/>
            <person name="Culley D."/>
            <person name="Daum C."/>
            <person name="Ezra D."/>
            <person name="Gonzalez J."/>
            <person name="Henrissat B."/>
            <person name="Kuo A."/>
            <person name="Liang C."/>
            <person name="Lipzen A."/>
            <person name="Lutzoni F."/>
            <person name="Magnuson J."/>
            <person name="Mondo S."/>
            <person name="Nolan M."/>
            <person name="Ohm R."/>
            <person name="Pangilinan J."/>
            <person name="Park H.-J."/>
            <person name="Ramirez L."/>
            <person name="Alfaro M."/>
            <person name="Sun H."/>
            <person name="Tritt A."/>
            <person name="Yoshinaga Y."/>
            <person name="Zwiers L.-H."/>
            <person name="Turgeon B."/>
            <person name="Goodwin S."/>
            <person name="Spatafora J."/>
            <person name="Crous P."/>
            <person name="Grigoriev I."/>
        </authorList>
    </citation>
    <scope>NUCLEOTIDE SEQUENCE</scope>
    <source>
        <strain evidence="2">CBS 207.26</strain>
    </source>
</reference>
<feature type="transmembrane region" description="Helical" evidence="1">
    <location>
        <begin position="296"/>
        <end position="318"/>
    </location>
</feature>
<evidence type="ECO:0000313" key="2">
    <source>
        <dbReference type="EMBL" id="KAF2176210.1"/>
    </source>
</evidence>
<organism evidence="2 3">
    <name type="scientific">Zopfia rhizophila CBS 207.26</name>
    <dbReference type="NCBI Taxonomy" id="1314779"/>
    <lineage>
        <taxon>Eukaryota</taxon>
        <taxon>Fungi</taxon>
        <taxon>Dikarya</taxon>
        <taxon>Ascomycota</taxon>
        <taxon>Pezizomycotina</taxon>
        <taxon>Dothideomycetes</taxon>
        <taxon>Dothideomycetes incertae sedis</taxon>
        <taxon>Zopfiaceae</taxon>
        <taxon>Zopfia</taxon>
    </lineage>
</organism>
<keyword evidence="1" id="KW-0472">Membrane</keyword>
<sequence length="369" mass="42651">MNPLNYLHLANTKPEVDIRGSQIGVYYRFDQNNLKSSTIVMNFQDGRWRKVVEQPIARIKEALEDKEREDSGRDPFYLQTVFLTSIFRWWSNALNSFNDQLIAYEEKMLAEEQATNISFSTLNSETSRALHCMTAHLHRYGSELVLLSGIVQDIREYNIESHGKLVTYGVRSSNSLKCIKRSMDQITTHLSSISQFREELQLKIDNVLSLLVDNTQIMNERLLIENSKTMQSILQATQAEAEQSRQLTAKSQELTNEINMILHSTNEETKASLQMARQTQRLSEEMMKDSVYMKTIALLTVLFLPGTSFAAILSMSFFDEDKWMHNVSRFWLWIALTVPTTALCFAFYVVWGRKEAGRKKVLQDEDENV</sequence>
<gene>
    <name evidence="2" type="ORF">K469DRAFT_36556</name>
</gene>
<keyword evidence="3" id="KW-1185">Reference proteome</keyword>
<dbReference type="Proteomes" id="UP000800200">
    <property type="component" value="Unassembled WGS sequence"/>
</dbReference>
<feature type="transmembrane region" description="Helical" evidence="1">
    <location>
        <begin position="330"/>
        <end position="351"/>
    </location>
</feature>
<keyword evidence="1" id="KW-0812">Transmembrane</keyword>
<dbReference type="Gene3D" id="1.20.58.340">
    <property type="entry name" value="Magnesium transport protein CorA, transmembrane region"/>
    <property type="match status" value="1"/>
</dbReference>
<proteinExistence type="predicted"/>
<accession>A0A6A6DDY2</accession>
<evidence type="ECO:0000313" key="3">
    <source>
        <dbReference type="Proteomes" id="UP000800200"/>
    </source>
</evidence>
<dbReference type="OrthoDB" id="3561681at2759"/>
<evidence type="ECO:0000256" key="1">
    <source>
        <dbReference type="SAM" id="Phobius"/>
    </source>
</evidence>
<dbReference type="AlphaFoldDB" id="A0A6A6DDY2"/>
<name>A0A6A6DDY2_9PEZI</name>
<evidence type="ECO:0008006" key="4">
    <source>
        <dbReference type="Google" id="ProtNLM"/>
    </source>
</evidence>